<keyword evidence="1" id="KW-1133">Transmembrane helix</keyword>
<evidence type="ECO:0000313" key="3">
    <source>
        <dbReference type="Proteomes" id="UP000708208"/>
    </source>
</evidence>
<evidence type="ECO:0000256" key="1">
    <source>
        <dbReference type="SAM" id="Phobius"/>
    </source>
</evidence>
<keyword evidence="1" id="KW-0472">Membrane</keyword>
<dbReference type="Proteomes" id="UP000708208">
    <property type="component" value="Unassembled WGS sequence"/>
</dbReference>
<accession>A0A8J2LQ28</accession>
<feature type="transmembrane region" description="Helical" evidence="1">
    <location>
        <begin position="72"/>
        <end position="91"/>
    </location>
</feature>
<dbReference type="AlphaFoldDB" id="A0A8J2LQ28"/>
<organism evidence="2 3">
    <name type="scientific">Allacma fusca</name>
    <dbReference type="NCBI Taxonomy" id="39272"/>
    <lineage>
        <taxon>Eukaryota</taxon>
        <taxon>Metazoa</taxon>
        <taxon>Ecdysozoa</taxon>
        <taxon>Arthropoda</taxon>
        <taxon>Hexapoda</taxon>
        <taxon>Collembola</taxon>
        <taxon>Symphypleona</taxon>
        <taxon>Sminthuridae</taxon>
        <taxon>Allacma</taxon>
    </lineage>
</organism>
<name>A0A8J2LQ28_9HEXA</name>
<protein>
    <submittedName>
        <fullName evidence="2">Uncharacterized protein</fullName>
    </submittedName>
</protein>
<evidence type="ECO:0000313" key="2">
    <source>
        <dbReference type="EMBL" id="CAG7835988.1"/>
    </source>
</evidence>
<gene>
    <name evidence="2" type="ORF">AFUS01_LOCUS45284</name>
</gene>
<comment type="caution">
    <text evidence="2">The sequence shown here is derived from an EMBL/GenBank/DDBJ whole genome shotgun (WGS) entry which is preliminary data.</text>
</comment>
<sequence>MADKKETTPHLGVCSCIFLILNVLCNNGFNALVAVAALYPHLHFFSSSPGEDFESTCTNFNTYSLTYTIIKFLWLHTFVCTGSWILLLTFFSGGCLERMNAATP</sequence>
<proteinExistence type="predicted"/>
<keyword evidence="1" id="KW-0812">Transmembrane</keyword>
<feature type="transmembrane region" description="Helical" evidence="1">
    <location>
        <begin position="12"/>
        <end position="39"/>
    </location>
</feature>
<keyword evidence="3" id="KW-1185">Reference proteome</keyword>
<reference evidence="2" key="1">
    <citation type="submission" date="2021-06" db="EMBL/GenBank/DDBJ databases">
        <authorList>
            <person name="Hodson N. C."/>
            <person name="Mongue J. A."/>
            <person name="Jaron S. K."/>
        </authorList>
    </citation>
    <scope>NUCLEOTIDE SEQUENCE</scope>
</reference>
<dbReference type="EMBL" id="CAJVCH010570832">
    <property type="protein sequence ID" value="CAG7835988.1"/>
    <property type="molecule type" value="Genomic_DNA"/>
</dbReference>